<feature type="transmembrane region" description="Helical" evidence="22">
    <location>
        <begin position="491"/>
        <end position="518"/>
    </location>
</feature>
<dbReference type="SMART" id="SM00108">
    <property type="entry name" value="B_lectin"/>
    <property type="match status" value="1"/>
</dbReference>
<evidence type="ECO:0000259" key="26">
    <source>
        <dbReference type="PROSITE" id="PS50948"/>
    </source>
</evidence>
<evidence type="ECO:0000256" key="18">
    <source>
        <dbReference type="ARBA" id="ARBA00047899"/>
    </source>
</evidence>
<keyword evidence="7 22" id="KW-0812">Transmembrane</keyword>
<keyword evidence="28" id="KW-1185">Reference proteome</keyword>
<dbReference type="InterPro" id="IPR011009">
    <property type="entry name" value="Kinase-like_dom_sf"/>
</dbReference>
<keyword evidence="11" id="KW-0418">Kinase</keyword>
<dbReference type="OrthoDB" id="4062651at2759"/>
<keyword evidence="9" id="KW-0430">Lectin</keyword>
<sequence>MLAFLPRNPWLLQTSGFLLLLFLSTGDGDHATVYLDAAPVGSITPFPYPVSSQAIGGTQSNIPSVIFFNTTGSLTCDKRERTPGYITTIFLLSSPFVFGCLSSDTSSYYFSVALSGANFPNTPIWLANRYHPVKENASFSLTPQGSVVLRDFDGTQVWSSGTDRLNPTGLLLTPEGNLILFDELNKTLWQSFSEPVDLLVPGQFLNPGQSLVAGFSSLVSRTGSFSANMTEGGLIFYENSASQALPYFALGYPLVLTTPETLLNSPCNHTRLDVTELNMTQVQTVPSPSCKLSSPSMPISVSFESSIVFIRLETNGILKGYYPDHKPAYDVLRNVRDGNVTKGTCRIPNACGPYGICENSQCRCPGDNNSSISTLFNNSSTKEYLLTSTLCNLKVPVTCNHSGDVEQQYLVDVGSVDYFANDLIEPTMLAGSFDECKQACQRNCTCQASFYRRKSKHCYLHESVLSMIQMNDGGYMGAIKVQRSKENSRNLGVGLIASICIVTALLLIAVIGTYFFFYHRKRWRGGMKAGLDKDDVELLASLPGQPRRFSYKELQDATWDFSQKLGAGGFGSVYKGVFSDGSIVAVKKLENTAKFTQGMKEFRNEVITLSNINHQNLVHLKGFCADGGHRLLVYEYVSNGSLDSWLFLRGEHHGRTLDWKTRLSIAVQTARGLSFLHEQCRNRIVHLDIKPQNILLDDNFSPKLSDFGLSQLINEDQDSAVTRMRGTPGYMAPECLVLTDATEKSDVYSFGMVLLEIVSGRKNVDISRLTVHGDEEGWYFPALASRKFKDGKALDIVDKNIMPLQNEEVAEVTRVLKTAFWCIQDNPSLRPSMGKVVLILEGYSNVAQPPLSFSFGKRFHLSNTISTNPQSPIDGSPRHNTFDKPEHAQGNGNHHDEAQWKEKKDDNGEPEGVMYHSSHVQSLHSSAHSSHHASPRASPLPTLLSHNSLPHSAFRQASPCQSPSSNAASTPILTSQRISPVHLSPVSSPH</sequence>
<evidence type="ECO:0000256" key="22">
    <source>
        <dbReference type="SAM" id="Phobius"/>
    </source>
</evidence>
<keyword evidence="15" id="KW-1015">Disulfide bond</keyword>
<dbReference type="Gene3D" id="1.10.510.10">
    <property type="entry name" value="Transferase(Phosphotransferase) domain 1"/>
    <property type="match status" value="1"/>
</dbReference>
<keyword evidence="8 23" id="KW-0732">Signal</keyword>
<evidence type="ECO:0000256" key="2">
    <source>
        <dbReference type="ARBA" id="ARBA00012513"/>
    </source>
</evidence>
<keyword evidence="4" id="KW-0245">EGF-like domain</keyword>
<dbReference type="InterPro" id="IPR001480">
    <property type="entry name" value="Bulb-type_lectin_dom"/>
</dbReference>
<dbReference type="GO" id="GO:0005524">
    <property type="term" value="F:ATP binding"/>
    <property type="evidence" value="ECO:0007669"/>
    <property type="project" value="UniProtKB-UniRule"/>
</dbReference>
<dbReference type="GO" id="GO:0004674">
    <property type="term" value="F:protein serine/threonine kinase activity"/>
    <property type="evidence" value="ECO:0007669"/>
    <property type="project" value="UniProtKB-KW"/>
</dbReference>
<dbReference type="InterPro" id="IPR051343">
    <property type="entry name" value="G-type_lectin_kinases/EP1-like"/>
</dbReference>
<evidence type="ECO:0000256" key="10">
    <source>
        <dbReference type="ARBA" id="ARBA00022741"/>
    </source>
</evidence>
<dbReference type="GO" id="GO:0016020">
    <property type="term" value="C:membrane"/>
    <property type="evidence" value="ECO:0007669"/>
    <property type="project" value="UniProtKB-SubCell"/>
</dbReference>
<evidence type="ECO:0000256" key="16">
    <source>
        <dbReference type="ARBA" id="ARBA00023170"/>
    </source>
</evidence>
<evidence type="ECO:0000256" key="17">
    <source>
        <dbReference type="ARBA" id="ARBA00023180"/>
    </source>
</evidence>
<evidence type="ECO:0000256" key="4">
    <source>
        <dbReference type="ARBA" id="ARBA00022536"/>
    </source>
</evidence>
<dbReference type="Pfam" id="PF00024">
    <property type="entry name" value="PAN_1"/>
    <property type="match status" value="1"/>
</dbReference>
<feature type="compositionally biased region" description="Low complexity" evidence="21">
    <location>
        <begin position="916"/>
        <end position="928"/>
    </location>
</feature>
<organism evidence="27 28">
    <name type="scientific">Ceratopteris richardii</name>
    <name type="common">Triangle waterfern</name>
    <dbReference type="NCBI Taxonomy" id="49495"/>
    <lineage>
        <taxon>Eukaryota</taxon>
        <taxon>Viridiplantae</taxon>
        <taxon>Streptophyta</taxon>
        <taxon>Embryophyta</taxon>
        <taxon>Tracheophyta</taxon>
        <taxon>Polypodiopsida</taxon>
        <taxon>Polypodiidae</taxon>
        <taxon>Polypodiales</taxon>
        <taxon>Pteridineae</taxon>
        <taxon>Pteridaceae</taxon>
        <taxon>Parkerioideae</taxon>
        <taxon>Ceratopteris</taxon>
    </lineage>
</organism>
<dbReference type="InterPro" id="IPR036426">
    <property type="entry name" value="Bulb-type_lectin_dom_sf"/>
</dbReference>
<evidence type="ECO:0000259" key="25">
    <source>
        <dbReference type="PROSITE" id="PS50927"/>
    </source>
</evidence>
<dbReference type="InterPro" id="IPR000719">
    <property type="entry name" value="Prot_kinase_dom"/>
</dbReference>
<feature type="compositionally biased region" description="Polar residues" evidence="21">
    <location>
        <begin position="864"/>
        <end position="873"/>
    </location>
</feature>
<gene>
    <name evidence="27" type="ORF">KP509_35G044800</name>
</gene>
<feature type="compositionally biased region" description="Basic and acidic residues" evidence="21">
    <location>
        <begin position="876"/>
        <end position="907"/>
    </location>
</feature>
<evidence type="ECO:0000256" key="13">
    <source>
        <dbReference type="ARBA" id="ARBA00022989"/>
    </source>
</evidence>
<keyword evidence="13 22" id="KW-1133">Transmembrane helix</keyword>
<dbReference type="Gene3D" id="3.50.4.10">
    <property type="entry name" value="Hepatocyte Growth Factor"/>
    <property type="match status" value="1"/>
</dbReference>
<dbReference type="InterPro" id="IPR008271">
    <property type="entry name" value="Ser/Thr_kinase_AS"/>
</dbReference>
<feature type="region of interest" description="Disordered" evidence="21">
    <location>
        <begin position="864"/>
        <end position="990"/>
    </location>
</feature>
<keyword evidence="12 20" id="KW-0067">ATP-binding</keyword>
<dbReference type="InterPro" id="IPR003609">
    <property type="entry name" value="Pan_app"/>
</dbReference>
<feature type="compositionally biased region" description="Polar residues" evidence="21">
    <location>
        <begin position="958"/>
        <end position="978"/>
    </location>
</feature>
<dbReference type="EMBL" id="CM035440">
    <property type="protein sequence ID" value="KAH7282715.1"/>
    <property type="molecule type" value="Genomic_DNA"/>
</dbReference>
<accession>A0A8T2QGG3</accession>
<dbReference type="CDD" id="cd14066">
    <property type="entry name" value="STKc_IRAK"/>
    <property type="match status" value="1"/>
</dbReference>
<dbReference type="PROSITE" id="PS50927">
    <property type="entry name" value="BULB_LECTIN"/>
    <property type="match status" value="1"/>
</dbReference>
<keyword evidence="16" id="KW-0675">Receptor</keyword>
<keyword evidence="17" id="KW-0325">Glycoprotein</keyword>
<dbReference type="SUPFAM" id="SSF51110">
    <property type="entry name" value="alpha-D-mannose-specific plant lectins"/>
    <property type="match status" value="1"/>
</dbReference>
<feature type="chain" id="PRO_5036275802" description="non-specific serine/threonine protein kinase" evidence="23">
    <location>
        <begin position="29"/>
        <end position="990"/>
    </location>
</feature>
<feature type="binding site" evidence="20">
    <location>
        <position position="588"/>
    </location>
    <ligand>
        <name>ATP</name>
        <dbReference type="ChEBI" id="CHEBI:30616"/>
    </ligand>
</feature>
<dbReference type="PROSITE" id="PS50948">
    <property type="entry name" value="PAN"/>
    <property type="match status" value="1"/>
</dbReference>
<evidence type="ECO:0000256" key="3">
    <source>
        <dbReference type="ARBA" id="ARBA00022527"/>
    </source>
</evidence>
<keyword evidence="10 20" id="KW-0547">Nucleotide-binding</keyword>
<dbReference type="CDD" id="cd00028">
    <property type="entry name" value="B_lectin"/>
    <property type="match status" value="1"/>
</dbReference>
<evidence type="ECO:0000256" key="23">
    <source>
        <dbReference type="SAM" id="SignalP"/>
    </source>
</evidence>
<evidence type="ECO:0000256" key="11">
    <source>
        <dbReference type="ARBA" id="ARBA00022777"/>
    </source>
</evidence>
<feature type="domain" description="Protein kinase" evidence="24">
    <location>
        <begin position="559"/>
        <end position="851"/>
    </location>
</feature>
<feature type="domain" description="Bulb-type lectin" evidence="25">
    <location>
        <begin position="65"/>
        <end position="193"/>
    </location>
</feature>
<dbReference type="Gene3D" id="3.30.200.20">
    <property type="entry name" value="Phosphorylase Kinase, domain 1"/>
    <property type="match status" value="1"/>
</dbReference>
<evidence type="ECO:0000256" key="7">
    <source>
        <dbReference type="ARBA" id="ARBA00022692"/>
    </source>
</evidence>
<dbReference type="PROSITE" id="PS50011">
    <property type="entry name" value="PROTEIN_KINASE_DOM"/>
    <property type="match status" value="1"/>
</dbReference>
<feature type="domain" description="Apple" evidence="26">
    <location>
        <begin position="399"/>
        <end position="481"/>
    </location>
</feature>
<dbReference type="Pfam" id="PF01453">
    <property type="entry name" value="B_lectin"/>
    <property type="match status" value="1"/>
</dbReference>
<evidence type="ECO:0000256" key="21">
    <source>
        <dbReference type="SAM" id="MobiDB-lite"/>
    </source>
</evidence>
<dbReference type="AlphaFoldDB" id="A0A8T2QGG3"/>
<evidence type="ECO:0000256" key="12">
    <source>
        <dbReference type="ARBA" id="ARBA00022840"/>
    </source>
</evidence>
<dbReference type="Gene3D" id="2.90.10.10">
    <property type="entry name" value="Bulb-type lectin domain"/>
    <property type="match status" value="1"/>
</dbReference>
<dbReference type="SMART" id="SM00220">
    <property type="entry name" value="S_TKc"/>
    <property type="match status" value="1"/>
</dbReference>
<comment type="subcellular location">
    <subcellularLocation>
        <location evidence="1">Membrane</location>
        <topology evidence="1">Single-pass type I membrane protein</topology>
    </subcellularLocation>
</comment>
<dbReference type="FunFam" id="3.30.200.20:FF:000178">
    <property type="entry name" value="serine/threonine-protein kinase PBS1-like"/>
    <property type="match status" value="1"/>
</dbReference>
<proteinExistence type="predicted"/>
<evidence type="ECO:0000256" key="20">
    <source>
        <dbReference type="PROSITE-ProRule" id="PRU10141"/>
    </source>
</evidence>
<evidence type="ECO:0000313" key="28">
    <source>
        <dbReference type="Proteomes" id="UP000825935"/>
    </source>
</evidence>
<dbReference type="SUPFAM" id="SSF57414">
    <property type="entry name" value="Hairpin loop containing domain-like"/>
    <property type="match status" value="1"/>
</dbReference>
<evidence type="ECO:0000256" key="9">
    <source>
        <dbReference type="ARBA" id="ARBA00022734"/>
    </source>
</evidence>
<dbReference type="InterPro" id="IPR017441">
    <property type="entry name" value="Protein_kinase_ATP_BS"/>
</dbReference>
<comment type="caution">
    <text evidence="27">The sequence shown here is derived from an EMBL/GenBank/DDBJ whole genome shotgun (WGS) entry which is preliminary data.</text>
</comment>
<dbReference type="PROSITE" id="PS00107">
    <property type="entry name" value="PROTEIN_KINASE_ATP"/>
    <property type="match status" value="1"/>
</dbReference>
<keyword evidence="6" id="KW-0808">Transferase</keyword>
<dbReference type="EMBL" id="CM035440">
    <property type="protein sequence ID" value="KAH7282714.1"/>
    <property type="molecule type" value="Genomic_DNA"/>
</dbReference>
<evidence type="ECO:0000256" key="8">
    <source>
        <dbReference type="ARBA" id="ARBA00022729"/>
    </source>
</evidence>
<evidence type="ECO:0000313" key="27">
    <source>
        <dbReference type="EMBL" id="KAH7282714.1"/>
    </source>
</evidence>
<evidence type="ECO:0000256" key="5">
    <source>
        <dbReference type="ARBA" id="ARBA00022553"/>
    </source>
</evidence>
<evidence type="ECO:0000256" key="14">
    <source>
        <dbReference type="ARBA" id="ARBA00023136"/>
    </source>
</evidence>
<dbReference type="GO" id="GO:0030246">
    <property type="term" value="F:carbohydrate binding"/>
    <property type="evidence" value="ECO:0007669"/>
    <property type="project" value="UniProtKB-KW"/>
</dbReference>
<dbReference type="PANTHER" id="PTHR47976:SF100">
    <property type="entry name" value="PROTEIN KINASE DOMAIN-CONTAINING PROTEIN"/>
    <property type="match status" value="1"/>
</dbReference>
<reference evidence="27" key="1">
    <citation type="submission" date="2021-08" db="EMBL/GenBank/DDBJ databases">
        <title>WGS assembly of Ceratopteris richardii.</title>
        <authorList>
            <person name="Marchant D.B."/>
            <person name="Chen G."/>
            <person name="Jenkins J."/>
            <person name="Shu S."/>
            <person name="Leebens-Mack J."/>
            <person name="Grimwood J."/>
            <person name="Schmutz J."/>
            <person name="Soltis P."/>
            <person name="Soltis D."/>
            <person name="Chen Z.-H."/>
        </authorList>
    </citation>
    <scope>NUCLEOTIDE SEQUENCE</scope>
    <source>
        <strain evidence="27">Whitten #5841</strain>
        <tissue evidence="27">Leaf</tissue>
    </source>
</reference>
<comment type="catalytic activity">
    <reaction evidence="18">
        <text>L-threonyl-[protein] + ATP = O-phospho-L-threonyl-[protein] + ADP + H(+)</text>
        <dbReference type="Rhea" id="RHEA:46608"/>
        <dbReference type="Rhea" id="RHEA-COMP:11060"/>
        <dbReference type="Rhea" id="RHEA-COMP:11605"/>
        <dbReference type="ChEBI" id="CHEBI:15378"/>
        <dbReference type="ChEBI" id="CHEBI:30013"/>
        <dbReference type="ChEBI" id="CHEBI:30616"/>
        <dbReference type="ChEBI" id="CHEBI:61977"/>
        <dbReference type="ChEBI" id="CHEBI:456216"/>
        <dbReference type="EC" id="2.7.11.1"/>
    </reaction>
</comment>
<dbReference type="Proteomes" id="UP000825935">
    <property type="component" value="Chromosome 35"/>
</dbReference>
<evidence type="ECO:0000256" key="19">
    <source>
        <dbReference type="ARBA" id="ARBA00048679"/>
    </source>
</evidence>
<feature type="signal peptide" evidence="23">
    <location>
        <begin position="1"/>
        <end position="28"/>
    </location>
</feature>
<keyword evidence="3" id="KW-0723">Serine/threonine-protein kinase</keyword>
<feature type="compositionally biased region" description="Low complexity" evidence="21">
    <location>
        <begin position="979"/>
        <end position="990"/>
    </location>
</feature>
<dbReference type="Pfam" id="PF00069">
    <property type="entry name" value="Pkinase"/>
    <property type="match status" value="1"/>
</dbReference>
<protein>
    <recommendedName>
        <fullName evidence="2">non-specific serine/threonine protein kinase</fullName>
        <ecNumber evidence="2">2.7.11.1</ecNumber>
    </recommendedName>
</protein>
<dbReference type="SUPFAM" id="SSF56112">
    <property type="entry name" value="Protein kinase-like (PK-like)"/>
    <property type="match status" value="1"/>
</dbReference>
<comment type="catalytic activity">
    <reaction evidence="19">
        <text>L-seryl-[protein] + ATP = O-phospho-L-seryl-[protein] + ADP + H(+)</text>
        <dbReference type="Rhea" id="RHEA:17989"/>
        <dbReference type="Rhea" id="RHEA-COMP:9863"/>
        <dbReference type="Rhea" id="RHEA-COMP:11604"/>
        <dbReference type="ChEBI" id="CHEBI:15378"/>
        <dbReference type="ChEBI" id="CHEBI:29999"/>
        <dbReference type="ChEBI" id="CHEBI:30616"/>
        <dbReference type="ChEBI" id="CHEBI:83421"/>
        <dbReference type="ChEBI" id="CHEBI:456216"/>
        <dbReference type="EC" id="2.7.11.1"/>
    </reaction>
</comment>
<evidence type="ECO:0000256" key="15">
    <source>
        <dbReference type="ARBA" id="ARBA00023157"/>
    </source>
</evidence>
<dbReference type="PANTHER" id="PTHR47976">
    <property type="entry name" value="G-TYPE LECTIN S-RECEPTOR-LIKE SERINE/THREONINE-PROTEIN KINASE SD2-5"/>
    <property type="match status" value="1"/>
</dbReference>
<evidence type="ECO:0000256" key="1">
    <source>
        <dbReference type="ARBA" id="ARBA00004479"/>
    </source>
</evidence>
<keyword evidence="14 22" id="KW-0472">Membrane</keyword>
<name>A0A8T2QGG3_CERRI</name>
<dbReference type="EC" id="2.7.11.1" evidence="2"/>
<dbReference type="PROSITE" id="PS00108">
    <property type="entry name" value="PROTEIN_KINASE_ST"/>
    <property type="match status" value="1"/>
</dbReference>
<evidence type="ECO:0000259" key="24">
    <source>
        <dbReference type="PROSITE" id="PS50011"/>
    </source>
</evidence>
<dbReference type="FunFam" id="1.10.510.10:FF:000248">
    <property type="entry name" value="S-receptor-like kinase 5"/>
    <property type="match status" value="1"/>
</dbReference>
<evidence type="ECO:0000256" key="6">
    <source>
        <dbReference type="ARBA" id="ARBA00022679"/>
    </source>
</evidence>
<keyword evidence="5" id="KW-0597">Phosphoprotein</keyword>
<dbReference type="OMA" id="ANDHIAP"/>